<evidence type="ECO:0000259" key="10">
    <source>
        <dbReference type="PROSITE" id="PS50109"/>
    </source>
</evidence>
<dbReference type="Proteomes" id="UP000811844">
    <property type="component" value="Unassembled WGS sequence"/>
</dbReference>
<dbReference type="EC" id="2.7.13.3" evidence="2"/>
<dbReference type="SMART" id="SM00387">
    <property type="entry name" value="HATPase_c"/>
    <property type="match status" value="1"/>
</dbReference>
<evidence type="ECO:0000256" key="5">
    <source>
        <dbReference type="ARBA" id="ARBA00022741"/>
    </source>
</evidence>
<organism evidence="11 12">
    <name type="scientific">Shewanella intestini</name>
    <dbReference type="NCBI Taxonomy" id="2017544"/>
    <lineage>
        <taxon>Bacteria</taxon>
        <taxon>Pseudomonadati</taxon>
        <taxon>Pseudomonadota</taxon>
        <taxon>Gammaproteobacteria</taxon>
        <taxon>Alteromonadales</taxon>
        <taxon>Shewanellaceae</taxon>
        <taxon>Shewanella</taxon>
    </lineage>
</organism>
<feature type="domain" description="Histidine kinase" evidence="10">
    <location>
        <begin position="256"/>
        <end position="462"/>
    </location>
</feature>
<keyword evidence="9" id="KW-1133">Transmembrane helix</keyword>
<feature type="transmembrane region" description="Helical" evidence="9">
    <location>
        <begin position="38"/>
        <end position="56"/>
    </location>
</feature>
<dbReference type="Pfam" id="PF00512">
    <property type="entry name" value="HisKA"/>
    <property type="match status" value="1"/>
</dbReference>
<feature type="transmembrane region" description="Helical" evidence="9">
    <location>
        <begin position="143"/>
        <end position="163"/>
    </location>
</feature>
<keyword evidence="6 11" id="KW-0418">Kinase</keyword>
<dbReference type="InterPro" id="IPR003594">
    <property type="entry name" value="HATPase_dom"/>
</dbReference>
<dbReference type="InterPro" id="IPR003661">
    <property type="entry name" value="HisK_dim/P_dom"/>
</dbReference>
<feature type="transmembrane region" description="Helical" evidence="9">
    <location>
        <begin position="6"/>
        <end position="26"/>
    </location>
</feature>
<keyword evidence="9" id="KW-0812">Transmembrane</keyword>
<comment type="catalytic activity">
    <reaction evidence="1">
        <text>ATP + protein L-histidine = ADP + protein N-phospho-L-histidine.</text>
        <dbReference type="EC" id="2.7.13.3"/>
    </reaction>
</comment>
<dbReference type="PANTHER" id="PTHR43065:SF10">
    <property type="entry name" value="PEROXIDE STRESS-ACTIVATED HISTIDINE KINASE MAK3"/>
    <property type="match status" value="1"/>
</dbReference>
<keyword evidence="7" id="KW-0067">ATP-binding</keyword>
<dbReference type="Gene3D" id="3.30.565.10">
    <property type="entry name" value="Histidine kinase-like ATPase, C-terminal domain"/>
    <property type="match status" value="1"/>
</dbReference>
<keyword evidence="4" id="KW-0808">Transferase</keyword>
<feature type="transmembrane region" description="Helical" evidence="9">
    <location>
        <begin position="112"/>
        <end position="131"/>
    </location>
</feature>
<keyword evidence="8" id="KW-0902">Two-component regulatory system</keyword>
<proteinExistence type="predicted"/>
<evidence type="ECO:0000256" key="3">
    <source>
        <dbReference type="ARBA" id="ARBA00022553"/>
    </source>
</evidence>
<name>A0ABS5I4Z7_9GAMM</name>
<dbReference type="Gene3D" id="1.10.287.130">
    <property type="match status" value="1"/>
</dbReference>
<keyword evidence="12" id="KW-1185">Reference proteome</keyword>
<feature type="transmembrane region" description="Helical" evidence="9">
    <location>
        <begin position="175"/>
        <end position="193"/>
    </location>
</feature>
<feature type="transmembrane region" description="Helical" evidence="9">
    <location>
        <begin position="76"/>
        <end position="100"/>
    </location>
</feature>
<dbReference type="PRINTS" id="PR00344">
    <property type="entry name" value="BCTRLSENSOR"/>
</dbReference>
<dbReference type="SUPFAM" id="SSF47384">
    <property type="entry name" value="Homodimeric domain of signal transducing histidine kinase"/>
    <property type="match status" value="1"/>
</dbReference>
<sequence>MDVFIIFNIYLFYGLVFFAMGCVVVFRHFKHSQLRISSTLWALALFGFSHAFHEWSELYIILFSHDISPQYQYVVQWLRLIKLALSFTGLMIFAWLLFAIVLKPCGQIGRSIIVLTVMIYSLILGLFYHGTLEMADSFAEITTYTRVLLGFGSATLAGVGISLYGQQLRKENHQYGQYFIATGLGLMLYGVLAGLVPTTYYSCVPVLRTLAAGIVLVSLFKALKIFDIEKEAATEAKLKRAIEADKFKAIGHLAMGVAHEINNPLASSTLALDLLERQLPAQPRALDYLNRARLGIDRAAVISKELLTYARTDVSHTEQVNICEVIASAKQILIHKLAAYSLVVQCPKTLVIVGQKVKLEELLINLLNNAMDASEPHSQIDITVLARHDVVQLTVSDSGHGMDEKTLQRANELFYSTKSIGKGTGLGLAICEQIVARHHGELQLHSEQGKGTQAVINFQLKGDHYG</sequence>
<dbReference type="EMBL" id="JAAIKR010000015">
    <property type="protein sequence ID" value="MBR9729098.1"/>
    <property type="molecule type" value="Genomic_DNA"/>
</dbReference>
<comment type="caution">
    <text evidence="11">The sequence shown here is derived from an EMBL/GenBank/DDBJ whole genome shotgun (WGS) entry which is preliminary data.</text>
</comment>
<evidence type="ECO:0000313" key="11">
    <source>
        <dbReference type="EMBL" id="MBR9729098.1"/>
    </source>
</evidence>
<dbReference type="GO" id="GO:0016301">
    <property type="term" value="F:kinase activity"/>
    <property type="evidence" value="ECO:0007669"/>
    <property type="project" value="UniProtKB-KW"/>
</dbReference>
<accession>A0ABS5I4Z7</accession>
<dbReference type="SMART" id="SM00388">
    <property type="entry name" value="HisKA"/>
    <property type="match status" value="1"/>
</dbReference>
<evidence type="ECO:0000256" key="1">
    <source>
        <dbReference type="ARBA" id="ARBA00000085"/>
    </source>
</evidence>
<evidence type="ECO:0000256" key="2">
    <source>
        <dbReference type="ARBA" id="ARBA00012438"/>
    </source>
</evidence>
<keyword evidence="3" id="KW-0597">Phosphoprotein</keyword>
<evidence type="ECO:0000256" key="9">
    <source>
        <dbReference type="SAM" id="Phobius"/>
    </source>
</evidence>
<dbReference type="InterPro" id="IPR005467">
    <property type="entry name" value="His_kinase_dom"/>
</dbReference>
<gene>
    <name evidence="11" type="ORF">G3R48_14050</name>
</gene>
<dbReference type="InterPro" id="IPR036097">
    <property type="entry name" value="HisK_dim/P_sf"/>
</dbReference>
<reference evidence="11 12" key="1">
    <citation type="submission" date="2020-02" db="EMBL/GenBank/DDBJ databases">
        <title>Shewanella WXL01 sp. nov., a marine bacterium isolated from green algae in Luhuitou Fringing Reef (Northern South China Sea).</title>
        <authorList>
            <person name="Wang X."/>
        </authorList>
    </citation>
    <scope>NUCLEOTIDE SEQUENCE [LARGE SCALE GENOMIC DNA]</scope>
    <source>
        <strain evidence="11 12">MCCC 1A01895</strain>
    </source>
</reference>
<keyword evidence="9" id="KW-0472">Membrane</keyword>
<dbReference type="InterPro" id="IPR036890">
    <property type="entry name" value="HATPase_C_sf"/>
</dbReference>
<evidence type="ECO:0000256" key="6">
    <source>
        <dbReference type="ARBA" id="ARBA00022777"/>
    </source>
</evidence>
<dbReference type="Pfam" id="PF02518">
    <property type="entry name" value="HATPase_c"/>
    <property type="match status" value="1"/>
</dbReference>
<evidence type="ECO:0000313" key="12">
    <source>
        <dbReference type="Proteomes" id="UP000811844"/>
    </source>
</evidence>
<evidence type="ECO:0000256" key="4">
    <source>
        <dbReference type="ARBA" id="ARBA00022679"/>
    </source>
</evidence>
<evidence type="ECO:0000256" key="7">
    <source>
        <dbReference type="ARBA" id="ARBA00022840"/>
    </source>
</evidence>
<protein>
    <recommendedName>
        <fullName evidence="2">histidine kinase</fullName>
        <ecNumber evidence="2">2.7.13.3</ecNumber>
    </recommendedName>
</protein>
<keyword evidence="5" id="KW-0547">Nucleotide-binding</keyword>
<dbReference type="PANTHER" id="PTHR43065">
    <property type="entry name" value="SENSOR HISTIDINE KINASE"/>
    <property type="match status" value="1"/>
</dbReference>
<dbReference type="InterPro" id="IPR004358">
    <property type="entry name" value="Sig_transdc_His_kin-like_C"/>
</dbReference>
<evidence type="ECO:0000256" key="8">
    <source>
        <dbReference type="ARBA" id="ARBA00023012"/>
    </source>
</evidence>
<dbReference type="CDD" id="cd00082">
    <property type="entry name" value="HisKA"/>
    <property type="match status" value="1"/>
</dbReference>
<dbReference type="PROSITE" id="PS50109">
    <property type="entry name" value="HIS_KIN"/>
    <property type="match status" value="1"/>
</dbReference>
<dbReference type="SUPFAM" id="SSF55874">
    <property type="entry name" value="ATPase domain of HSP90 chaperone/DNA topoisomerase II/histidine kinase"/>
    <property type="match status" value="1"/>
</dbReference>